<keyword evidence="3" id="KW-1185">Reference proteome</keyword>
<sequence>MLTELRKENEGRKKREENWLAEKRTLDYYRNELTKTSRENDERKIKESRMEAEKASMMEAHAAEKQGIFGKHAEEVRVLKSQISGLQYDRQNLINSHEAEVNRIRDGNQVEISRIVANHSAEVQQLKNDIRTERWEAREQLKQATESLKNSFANERQGWNQRLNDARLQHQNDLRVEEEKHEAEAVKQQKEIERLKFELEQQEIRLKKQYEAQSLKLRADYERLKGDYVAREHFKGLTDMELSSRFQKLAFQIEQFSKIRWDLSKETSWPLPDRMLLQFHPENPRKLKQQIVQNCMWVILCDEIFGSPFAILGEEGERLDENWTREFGSDKSSRAPSWPRPTAASEKKRYELAKAIFDVMDRGGQVSELDKQPRDIFNQSVTNIVDEITVAVEKVAPLGLKELQTLRDLVSLAGKLWLETCSQRYRTLFVLPNGSEDILTSTKSYHREIRLVLRPELRRFGNSQGQELTKEEIVSGWKCVDQVYEL</sequence>
<feature type="coiled-coil region" evidence="1">
    <location>
        <begin position="116"/>
        <end position="227"/>
    </location>
</feature>
<evidence type="ECO:0000313" key="2">
    <source>
        <dbReference type="EMBL" id="KAF2267875.1"/>
    </source>
</evidence>
<gene>
    <name evidence="2" type="ORF">CC78DRAFT_31449</name>
</gene>
<dbReference type="OrthoDB" id="5430054at2759"/>
<evidence type="ECO:0000256" key="1">
    <source>
        <dbReference type="SAM" id="Coils"/>
    </source>
</evidence>
<name>A0A9P4KFY7_9PLEO</name>
<evidence type="ECO:0000313" key="3">
    <source>
        <dbReference type="Proteomes" id="UP000800093"/>
    </source>
</evidence>
<dbReference type="EMBL" id="ML986588">
    <property type="protein sequence ID" value="KAF2267875.1"/>
    <property type="molecule type" value="Genomic_DNA"/>
</dbReference>
<accession>A0A9P4KFY7</accession>
<protein>
    <submittedName>
        <fullName evidence="2">Uncharacterized protein</fullName>
    </submittedName>
</protein>
<comment type="caution">
    <text evidence="2">The sequence shown here is derived from an EMBL/GenBank/DDBJ whole genome shotgun (WGS) entry which is preliminary data.</text>
</comment>
<dbReference type="AlphaFoldDB" id="A0A9P4KFY7"/>
<proteinExistence type="predicted"/>
<dbReference type="Proteomes" id="UP000800093">
    <property type="component" value="Unassembled WGS sequence"/>
</dbReference>
<organism evidence="2 3">
    <name type="scientific">Lojkania enalia</name>
    <dbReference type="NCBI Taxonomy" id="147567"/>
    <lineage>
        <taxon>Eukaryota</taxon>
        <taxon>Fungi</taxon>
        <taxon>Dikarya</taxon>
        <taxon>Ascomycota</taxon>
        <taxon>Pezizomycotina</taxon>
        <taxon>Dothideomycetes</taxon>
        <taxon>Pleosporomycetidae</taxon>
        <taxon>Pleosporales</taxon>
        <taxon>Pleosporales incertae sedis</taxon>
        <taxon>Lojkania</taxon>
    </lineage>
</organism>
<reference evidence="3" key="1">
    <citation type="journal article" date="2020" name="Stud. Mycol.">
        <title>101 Dothideomycetes genomes: A test case for predicting lifestyles and emergence of pathogens.</title>
        <authorList>
            <person name="Haridas S."/>
            <person name="Albert R."/>
            <person name="Binder M."/>
            <person name="Bloem J."/>
            <person name="LaButti K."/>
            <person name="Salamov A."/>
            <person name="Andreopoulos B."/>
            <person name="Baker S."/>
            <person name="Barry K."/>
            <person name="Bills G."/>
            <person name="Bluhm B."/>
            <person name="Cannon C."/>
            <person name="Castanera R."/>
            <person name="Culley D."/>
            <person name="Daum C."/>
            <person name="Ezra D."/>
            <person name="Gonzalez J."/>
            <person name="Henrissat B."/>
            <person name="Kuo A."/>
            <person name="Liang C."/>
            <person name="Lipzen A."/>
            <person name="Lutzoni F."/>
            <person name="Magnuson J."/>
            <person name="Mondo S."/>
            <person name="Nolan M."/>
            <person name="Ohm R."/>
            <person name="Pangilinan J."/>
            <person name="Park H.-J."/>
            <person name="Ramirez L."/>
            <person name="Alfaro M."/>
            <person name="Sun H."/>
            <person name="Tritt A."/>
            <person name="Yoshinaga Y."/>
            <person name="Zwiers L.-H."/>
            <person name="Turgeon B."/>
            <person name="Goodwin S."/>
            <person name="Spatafora J."/>
            <person name="Crous P."/>
            <person name="Grigoriev I."/>
        </authorList>
    </citation>
    <scope>NUCLEOTIDE SEQUENCE [LARGE SCALE GENOMIC DNA]</scope>
    <source>
        <strain evidence="3">CBS 304.66</strain>
    </source>
</reference>
<keyword evidence="1" id="KW-0175">Coiled coil</keyword>